<dbReference type="OrthoDB" id="2555274at2"/>
<dbReference type="RefSeq" id="WP_035206894.1">
    <property type="nucleotide sequence ID" value="NZ_JNVC02000005.1"/>
</dbReference>
<gene>
    <name evidence="1" type="ORF">GS18_0210200</name>
</gene>
<organism evidence="1 2">
    <name type="scientific">Metabacillus indicus</name>
    <name type="common">Bacillus indicus</name>
    <dbReference type="NCBI Taxonomy" id="246786"/>
    <lineage>
        <taxon>Bacteria</taxon>
        <taxon>Bacillati</taxon>
        <taxon>Bacillota</taxon>
        <taxon>Bacilli</taxon>
        <taxon>Bacillales</taxon>
        <taxon>Bacillaceae</taxon>
        <taxon>Metabacillus</taxon>
    </lineage>
</organism>
<keyword evidence="2" id="KW-1185">Reference proteome</keyword>
<dbReference type="InterPro" id="IPR036237">
    <property type="entry name" value="Xyl_isomerase-like_sf"/>
</dbReference>
<sequence>MTAELISIKSLWGMPGPLETQFQRIYKAGYKGIECPLPDGGKRSEFKELLHQYGFVYVAQIFAADIKSFEEQVQEAADFQPLLINSQSAKDSMPFEEQLDFFQRAVDAEKKIGLPVAHETHRGRAMYSPWITGRLLSEIKDLKLTADFSHWVCVCESLLEDHAEWIELAAERTIHVHTRTGHAQGPQVADPRDPVWGKEQDAHLKWWRSIFTRHQREGTDLTFTPEYGPPGYMPTVPFTQDPVSDLWEICLWKKRFIENEWANSLSISADSK</sequence>
<dbReference type="SUPFAM" id="SSF51658">
    <property type="entry name" value="Xylose isomerase-like"/>
    <property type="match status" value="1"/>
</dbReference>
<dbReference type="Gene3D" id="3.20.20.150">
    <property type="entry name" value="Divalent-metal-dependent TIM barrel enzymes"/>
    <property type="match status" value="1"/>
</dbReference>
<accession>A0A084GVZ6</accession>
<dbReference type="EMBL" id="JNVC02000005">
    <property type="protein sequence ID" value="KEZ51508.1"/>
    <property type="molecule type" value="Genomic_DNA"/>
</dbReference>
<name>A0A084GVZ6_METID</name>
<dbReference type="Proteomes" id="UP000028549">
    <property type="component" value="Unassembled WGS sequence"/>
</dbReference>
<evidence type="ECO:0000313" key="2">
    <source>
        <dbReference type="Proteomes" id="UP000028549"/>
    </source>
</evidence>
<evidence type="ECO:0000313" key="1">
    <source>
        <dbReference type="EMBL" id="KEZ51508.1"/>
    </source>
</evidence>
<protein>
    <recommendedName>
        <fullName evidence="3">Xylose isomerase</fullName>
    </recommendedName>
</protein>
<dbReference type="STRING" id="246786.GS18_0210200"/>
<evidence type="ECO:0008006" key="3">
    <source>
        <dbReference type="Google" id="ProtNLM"/>
    </source>
</evidence>
<comment type="caution">
    <text evidence="1">The sequence shown here is derived from an EMBL/GenBank/DDBJ whole genome shotgun (WGS) entry which is preliminary data.</text>
</comment>
<dbReference type="AlphaFoldDB" id="A0A084GVZ6"/>
<reference evidence="1 2" key="1">
    <citation type="journal article" date="2005" name="Int. J. Syst. Evol. Microbiol.">
        <title>Bacillus cibi sp. nov., isolated from jeotgal, a traditional Korean fermented seafood.</title>
        <authorList>
            <person name="Yoon J.H."/>
            <person name="Lee C.H."/>
            <person name="Oh T.K."/>
        </authorList>
    </citation>
    <scope>NUCLEOTIDE SEQUENCE [LARGE SCALE GENOMIC DNA]</scope>
    <source>
        <strain evidence="1 2">DSM 16189</strain>
    </source>
</reference>
<proteinExistence type="predicted"/>